<protein>
    <submittedName>
        <fullName evidence="1">Uncharacterized protein</fullName>
    </submittedName>
</protein>
<accession>A0A834WQ87</accession>
<evidence type="ECO:0000313" key="1">
    <source>
        <dbReference type="EMBL" id="KAF7827751.1"/>
    </source>
</evidence>
<dbReference type="AlphaFoldDB" id="A0A834WQ87"/>
<name>A0A834WQ87_9FABA</name>
<dbReference type="Proteomes" id="UP000634136">
    <property type="component" value="Unassembled WGS sequence"/>
</dbReference>
<reference evidence="1" key="1">
    <citation type="submission" date="2020-09" db="EMBL/GenBank/DDBJ databases">
        <title>Genome-Enabled Discovery of Anthraquinone Biosynthesis in Senna tora.</title>
        <authorList>
            <person name="Kang S.-H."/>
            <person name="Pandey R.P."/>
            <person name="Lee C.-M."/>
            <person name="Sim J.-S."/>
            <person name="Jeong J.-T."/>
            <person name="Choi B.-S."/>
            <person name="Jung M."/>
            <person name="Ginzburg D."/>
            <person name="Zhao K."/>
            <person name="Won S.Y."/>
            <person name="Oh T.-J."/>
            <person name="Yu Y."/>
            <person name="Kim N.-H."/>
            <person name="Lee O.R."/>
            <person name="Lee T.-H."/>
            <person name="Bashyal P."/>
            <person name="Kim T.-S."/>
            <person name="Lee W.-H."/>
            <person name="Kawkins C."/>
            <person name="Kim C.-K."/>
            <person name="Kim J.S."/>
            <person name="Ahn B.O."/>
            <person name="Rhee S.Y."/>
            <person name="Sohng J.K."/>
        </authorList>
    </citation>
    <scope>NUCLEOTIDE SEQUENCE</scope>
    <source>
        <tissue evidence="1">Leaf</tissue>
    </source>
</reference>
<sequence length="29" mass="3282">MAWRQAVALDVAKNNMIYDPLVLPLSSKH</sequence>
<organism evidence="1 2">
    <name type="scientific">Senna tora</name>
    <dbReference type="NCBI Taxonomy" id="362788"/>
    <lineage>
        <taxon>Eukaryota</taxon>
        <taxon>Viridiplantae</taxon>
        <taxon>Streptophyta</taxon>
        <taxon>Embryophyta</taxon>
        <taxon>Tracheophyta</taxon>
        <taxon>Spermatophyta</taxon>
        <taxon>Magnoliopsida</taxon>
        <taxon>eudicotyledons</taxon>
        <taxon>Gunneridae</taxon>
        <taxon>Pentapetalae</taxon>
        <taxon>rosids</taxon>
        <taxon>fabids</taxon>
        <taxon>Fabales</taxon>
        <taxon>Fabaceae</taxon>
        <taxon>Caesalpinioideae</taxon>
        <taxon>Cassia clade</taxon>
        <taxon>Senna</taxon>
    </lineage>
</organism>
<gene>
    <name evidence="1" type="ORF">G2W53_018915</name>
</gene>
<comment type="caution">
    <text evidence="1">The sequence shown here is derived from an EMBL/GenBank/DDBJ whole genome shotgun (WGS) entry which is preliminary data.</text>
</comment>
<evidence type="ECO:0000313" key="2">
    <source>
        <dbReference type="Proteomes" id="UP000634136"/>
    </source>
</evidence>
<proteinExistence type="predicted"/>
<keyword evidence="2" id="KW-1185">Reference proteome</keyword>
<dbReference type="EMBL" id="JAAIUW010000006">
    <property type="protein sequence ID" value="KAF7827751.1"/>
    <property type="molecule type" value="Genomic_DNA"/>
</dbReference>